<dbReference type="Proteomes" id="UP000829560">
    <property type="component" value="Chromosome"/>
</dbReference>
<dbReference type="InterPro" id="IPR036457">
    <property type="entry name" value="PPM-type-like_dom_sf"/>
</dbReference>
<evidence type="ECO:0000256" key="5">
    <source>
        <dbReference type="ARBA" id="ARBA00022777"/>
    </source>
</evidence>
<organism evidence="12 13">
    <name type="scientific">Psychrobacter raelei</name>
    <dbReference type="NCBI Taxonomy" id="2565531"/>
    <lineage>
        <taxon>Bacteria</taxon>
        <taxon>Pseudomonadati</taxon>
        <taxon>Pseudomonadota</taxon>
        <taxon>Gammaproteobacteria</taxon>
        <taxon>Moraxellales</taxon>
        <taxon>Moraxellaceae</taxon>
        <taxon>Psychrobacter</taxon>
    </lineage>
</organism>
<evidence type="ECO:0000256" key="3">
    <source>
        <dbReference type="ARBA" id="ARBA00022679"/>
    </source>
</evidence>
<evidence type="ECO:0000256" key="2">
    <source>
        <dbReference type="ARBA" id="ARBA00022527"/>
    </source>
</evidence>
<dbReference type="CDD" id="cd14014">
    <property type="entry name" value="STKc_PknB_like"/>
    <property type="match status" value="1"/>
</dbReference>
<evidence type="ECO:0000259" key="11">
    <source>
        <dbReference type="PROSITE" id="PS51746"/>
    </source>
</evidence>
<keyword evidence="9" id="KW-0472">Membrane</keyword>
<dbReference type="InterPro" id="IPR011009">
    <property type="entry name" value="Kinase-like_dom_sf"/>
</dbReference>
<keyword evidence="2" id="KW-0723">Serine/threonine-protein kinase</keyword>
<name>A0AAT9PC74_9GAMM</name>
<dbReference type="PANTHER" id="PTHR24356">
    <property type="entry name" value="SERINE/THREONINE-PROTEIN KINASE"/>
    <property type="match status" value="1"/>
</dbReference>
<evidence type="ECO:0000313" key="12">
    <source>
        <dbReference type="EMBL" id="UNK04628.2"/>
    </source>
</evidence>
<dbReference type="SUPFAM" id="SSF81606">
    <property type="entry name" value="PP2C-like"/>
    <property type="match status" value="1"/>
</dbReference>
<dbReference type="GO" id="GO:0005524">
    <property type="term" value="F:ATP binding"/>
    <property type="evidence" value="ECO:0007669"/>
    <property type="project" value="UniProtKB-KW"/>
</dbReference>
<dbReference type="GO" id="GO:0004674">
    <property type="term" value="F:protein serine/threonine kinase activity"/>
    <property type="evidence" value="ECO:0007669"/>
    <property type="project" value="UniProtKB-KW"/>
</dbReference>
<sequence length="707" mass="78470">MATLKTVSAKPIHKIKAQAATCTAEGRPNQSAGWWFDFYSMAGRKLENQDSLLISTCLLNHLDEIKLQNKNQAHKLSLKPEHLPVLCVLADGVSACQFPKQASRLAVEIMTDYVIKGLNHIYNQALAEKQQLNQHLSKQIFDDESVAGIIKSAVIKANDSMYFSQSYQRVAPLLSTLSGVLCIGDRVHLFHTGDSRIYRLSKDSMVVLSEDHRIHHGQDKGALSAALGADTGVDLQQTVFTMHQNEYLALMTDGVYEHIDPIEMQFEFSAAATQLENTPNWHDLKHWHLSHQLCQHAYAEGSNDNLSIIMLGMGLASAIKINSNTQGMNNDGEIFMDARNKKSHIPIQYKLPTGLRVGDSIDGFEVTSIIARTARSEVYLVEDSLGHEYVLKSPSLRAVDDGEYLRSFLKERKIGLSLSKHRRAGEAAYNQTNPNLIQQVMPPLKTKGATTTSVEVTTTALGGSALGESGLLRYYPVPASSIYLYHLTEYIEGESLRAFMERNGPCDVWQTHDLLTKIGMAVRAMHRNYLLHQDIKPENILLTKSGAVKLIDFGSVASSILKDNTRPPVGDLHYAAPEYYTDAPKGVHSDLFSIAVIGFELLTGHRPFTSQMLMSASAVLVVPANLLRQKQVPATSQQALLRALHRNTNVRHQAIGEFLQDFNPDNSASLSDPEPLIKRNPLLVWHSICLLQGIVILFLLIKFLPSL</sequence>
<dbReference type="InterPro" id="IPR008271">
    <property type="entry name" value="Ser/Thr_kinase_AS"/>
</dbReference>
<feature type="domain" description="PPM-type phosphatase" evidence="11">
    <location>
        <begin position="35"/>
        <end position="313"/>
    </location>
</feature>
<dbReference type="AlphaFoldDB" id="A0AAT9PC74"/>
<dbReference type="Pfam" id="PF00069">
    <property type="entry name" value="Pkinase"/>
    <property type="match status" value="1"/>
</dbReference>
<evidence type="ECO:0000313" key="13">
    <source>
        <dbReference type="Proteomes" id="UP000829560"/>
    </source>
</evidence>
<dbReference type="PROSITE" id="PS00108">
    <property type="entry name" value="PROTEIN_KINASE_ST"/>
    <property type="match status" value="1"/>
</dbReference>
<dbReference type="InterPro" id="IPR050236">
    <property type="entry name" value="Ser_Thr_kinase_AGC"/>
</dbReference>
<evidence type="ECO:0000256" key="7">
    <source>
        <dbReference type="ARBA" id="ARBA00047899"/>
    </source>
</evidence>
<protein>
    <recommendedName>
        <fullName evidence="1">non-specific serine/threonine protein kinase</fullName>
        <ecNumber evidence="1">2.7.11.1</ecNumber>
    </recommendedName>
</protein>
<feature type="transmembrane region" description="Helical" evidence="9">
    <location>
        <begin position="683"/>
        <end position="704"/>
    </location>
</feature>
<keyword evidence="9" id="KW-1133">Transmembrane helix</keyword>
<evidence type="ECO:0000256" key="9">
    <source>
        <dbReference type="SAM" id="Phobius"/>
    </source>
</evidence>
<keyword evidence="5 12" id="KW-0418">Kinase</keyword>
<evidence type="ECO:0000256" key="8">
    <source>
        <dbReference type="ARBA" id="ARBA00048679"/>
    </source>
</evidence>
<dbReference type="KEGG" id="prae:MN210_10230"/>
<reference evidence="12" key="1">
    <citation type="submission" date="2024-03" db="EMBL/GenBank/DDBJ databases">
        <title>Psychrobacter raelis sp. nov. isolated from a dog with peritonitis.</title>
        <authorList>
            <person name="Schiavone A."/>
            <person name="Manzulli V."/>
            <person name="Camarda A."/>
            <person name="Cafiero M.A."/>
            <person name="Vasco I."/>
            <person name="Marino L."/>
            <person name="Pennuzzi G."/>
            <person name="Serrecchia L."/>
            <person name="Galante D."/>
            <person name="Pugliese N."/>
        </authorList>
    </citation>
    <scope>NUCLEOTIDE SEQUENCE</scope>
    <source>
        <strain evidence="12">PraFG1</strain>
    </source>
</reference>
<dbReference type="SUPFAM" id="SSF56112">
    <property type="entry name" value="Protein kinase-like (PK-like)"/>
    <property type="match status" value="1"/>
</dbReference>
<dbReference type="PROSITE" id="PS51746">
    <property type="entry name" value="PPM_2"/>
    <property type="match status" value="1"/>
</dbReference>
<dbReference type="SMART" id="SM00220">
    <property type="entry name" value="S_TKc"/>
    <property type="match status" value="1"/>
</dbReference>
<dbReference type="PROSITE" id="PS50011">
    <property type="entry name" value="PROTEIN_KINASE_DOM"/>
    <property type="match status" value="1"/>
</dbReference>
<dbReference type="EC" id="2.7.11.1" evidence="1"/>
<evidence type="ECO:0000256" key="4">
    <source>
        <dbReference type="ARBA" id="ARBA00022741"/>
    </source>
</evidence>
<dbReference type="Gene3D" id="1.10.510.10">
    <property type="entry name" value="Transferase(Phosphotransferase) domain 1"/>
    <property type="match status" value="1"/>
</dbReference>
<keyword evidence="9" id="KW-0812">Transmembrane</keyword>
<feature type="domain" description="Protein kinase" evidence="10">
    <location>
        <begin position="364"/>
        <end position="683"/>
    </location>
</feature>
<dbReference type="CDD" id="cd00143">
    <property type="entry name" value="PP2Cc"/>
    <property type="match status" value="1"/>
</dbReference>
<gene>
    <name evidence="12" type="ORF">MN210_10230</name>
</gene>
<dbReference type="EMBL" id="CP093310">
    <property type="protein sequence ID" value="UNK04628.2"/>
    <property type="molecule type" value="Genomic_DNA"/>
</dbReference>
<comment type="catalytic activity">
    <reaction evidence="8">
        <text>L-seryl-[protein] + ATP = O-phospho-L-seryl-[protein] + ADP + H(+)</text>
        <dbReference type="Rhea" id="RHEA:17989"/>
        <dbReference type="Rhea" id="RHEA-COMP:9863"/>
        <dbReference type="Rhea" id="RHEA-COMP:11604"/>
        <dbReference type="ChEBI" id="CHEBI:15378"/>
        <dbReference type="ChEBI" id="CHEBI:29999"/>
        <dbReference type="ChEBI" id="CHEBI:30616"/>
        <dbReference type="ChEBI" id="CHEBI:83421"/>
        <dbReference type="ChEBI" id="CHEBI:456216"/>
        <dbReference type="EC" id="2.7.11.1"/>
    </reaction>
</comment>
<keyword evidence="6" id="KW-0067">ATP-binding</keyword>
<keyword evidence="13" id="KW-1185">Reference proteome</keyword>
<keyword evidence="4" id="KW-0547">Nucleotide-binding</keyword>
<proteinExistence type="predicted"/>
<keyword evidence="3" id="KW-0808">Transferase</keyword>
<dbReference type="PANTHER" id="PTHR24356:SF1">
    <property type="entry name" value="SERINE_THREONINE-PROTEIN KINASE GREATWALL"/>
    <property type="match status" value="1"/>
</dbReference>
<comment type="catalytic activity">
    <reaction evidence="7">
        <text>L-threonyl-[protein] + ATP = O-phospho-L-threonyl-[protein] + ADP + H(+)</text>
        <dbReference type="Rhea" id="RHEA:46608"/>
        <dbReference type="Rhea" id="RHEA-COMP:11060"/>
        <dbReference type="Rhea" id="RHEA-COMP:11605"/>
        <dbReference type="ChEBI" id="CHEBI:15378"/>
        <dbReference type="ChEBI" id="CHEBI:30013"/>
        <dbReference type="ChEBI" id="CHEBI:30616"/>
        <dbReference type="ChEBI" id="CHEBI:61977"/>
        <dbReference type="ChEBI" id="CHEBI:456216"/>
        <dbReference type="EC" id="2.7.11.1"/>
    </reaction>
</comment>
<dbReference type="Pfam" id="PF13672">
    <property type="entry name" value="PP2C_2"/>
    <property type="match status" value="1"/>
</dbReference>
<dbReference type="InterPro" id="IPR000719">
    <property type="entry name" value="Prot_kinase_dom"/>
</dbReference>
<dbReference type="InterPro" id="IPR001932">
    <property type="entry name" value="PPM-type_phosphatase-like_dom"/>
</dbReference>
<evidence type="ECO:0000256" key="6">
    <source>
        <dbReference type="ARBA" id="ARBA00022840"/>
    </source>
</evidence>
<accession>A0AAT9PC74</accession>
<evidence type="ECO:0000259" key="10">
    <source>
        <dbReference type="PROSITE" id="PS50011"/>
    </source>
</evidence>
<dbReference type="Gene3D" id="3.60.40.10">
    <property type="entry name" value="PPM-type phosphatase domain"/>
    <property type="match status" value="1"/>
</dbReference>
<dbReference type="SMART" id="SM00332">
    <property type="entry name" value="PP2Cc"/>
    <property type="match status" value="1"/>
</dbReference>
<evidence type="ECO:0000256" key="1">
    <source>
        <dbReference type="ARBA" id="ARBA00012513"/>
    </source>
</evidence>